<dbReference type="Gene3D" id="3.30.70.100">
    <property type="match status" value="1"/>
</dbReference>
<evidence type="ECO:0000256" key="3">
    <source>
        <dbReference type="ARBA" id="ARBA00015991"/>
    </source>
</evidence>
<dbReference type="InterPro" id="IPR036046">
    <property type="entry name" value="Acylphosphatase-like_dom_sf"/>
</dbReference>
<reference evidence="9" key="1">
    <citation type="journal article" date="2019" name="Int. J. Syst. Evol. Microbiol.">
        <title>The Global Catalogue of Microorganisms (GCM) 10K type strain sequencing project: providing services to taxonomists for standard genome sequencing and annotation.</title>
        <authorList>
            <consortium name="The Broad Institute Genomics Platform"/>
            <consortium name="The Broad Institute Genome Sequencing Center for Infectious Disease"/>
            <person name="Wu L."/>
            <person name="Ma J."/>
        </authorList>
    </citation>
    <scope>NUCLEOTIDE SEQUENCE [LARGE SCALE GENOMIC DNA]</scope>
    <source>
        <strain evidence="9">CGMCC 4.1621</strain>
    </source>
</reference>
<accession>A0ABW2EHD0</accession>
<feature type="active site" evidence="5">
    <location>
        <position position="36"/>
    </location>
</feature>
<protein>
    <recommendedName>
        <fullName evidence="3 5">acylphosphatase</fullName>
        <ecNumber evidence="2 5">3.6.1.7</ecNumber>
    </recommendedName>
</protein>
<dbReference type="PANTHER" id="PTHR47268:SF4">
    <property type="entry name" value="ACYLPHOSPHATASE"/>
    <property type="match status" value="1"/>
</dbReference>
<evidence type="ECO:0000313" key="8">
    <source>
        <dbReference type="EMBL" id="MFC7060376.1"/>
    </source>
</evidence>
<keyword evidence="9" id="KW-1185">Reference proteome</keyword>
<dbReference type="RefSeq" id="WP_204706268.1">
    <property type="nucleotide sequence ID" value="NZ_JBHSZV010000004.1"/>
</dbReference>
<evidence type="ECO:0000256" key="6">
    <source>
        <dbReference type="RuleBase" id="RU004168"/>
    </source>
</evidence>
<dbReference type="PANTHER" id="PTHR47268">
    <property type="entry name" value="ACYLPHOSPHATASE"/>
    <property type="match status" value="1"/>
</dbReference>
<dbReference type="EC" id="3.6.1.7" evidence="2 5"/>
<evidence type="ECO:0000313" key="9">
    <source>
        <dbReference type="Proteomes" id="UP001596410"/>
    </source>
</evidence>
<dbReference type="InterPro" id="IPR001792">
    <property type="entry name" value="Acylphosphatase-like_dom"/>
</dbReference>
<dbReference type="EMBL" id="JBHSZV010000004">
    <property type="protein sequence ID" value="MFC7060376.1"/>
    <property type="molecule type" value="Genomic_DNA"/>
</dbReference>
<sequence>MTRLQWIFHGQVQGVGFRATAQSIAQQHGIKGWIKNRDDGTVEMEAEASDESLQTFLKTIQEEPNPFIKVRTIDEQTYHNEKGHKKFKIAY</sequence>
<evidence type="ECO:0000256" key="5">
    <source>
        <dbReference type="PROSITE-ProRule" id="PRU00520"/>
    </source>
</evidence>
<dbReference type="InterPro" id="IPR020456">
    <property type="entry name" value="Acylphosphatase"/>
</dbReference>
<keyword evidence="5" id="KW-0378">Hydrolase</keyword>
<dbReference type="PROSITE" id="PS51160">
    <property type="entry name" value="ACYLPHOSPHATASE_3"/>
    <property type="match status" value="1"/>
</dbReference>
<dbReference type="Pfam" id="PF00708">
    <property type="entry name" value="Acylphosphatase"/>
    <property type="match status" value="1"/>
</dbReference>
<proteinExistence type="inferred from homology"/>
<comment type="catalytic activity">
    <reaction evidence="4 5">
        <text>an acyl phosphate + H2O = a carboxylate + phosphate + H(+)</text>
        <dbReference type="Rhea" id="RHEA:14965"/>
        <dbReference type="ChEBI" id="CHEBI:15377"/>
        <dbReference type="ChEBI" id="CHEBI:15378"/>
        <dbReference type="ChEBI" id="CHEBI:29067"/>
        <dbReference type="ChEBI" id="CHEBI:43474"/>
        <dbReference type="ChEBI" id="CHEBI:59918"/>
        <dbReference type="EC" id="3.6.1.7"/>
    </reaction>
</comment>
<name>A0ABW2EHD0_9BACI</name>
<comment type="similarity">
    <text evidence="1 6">Belongs to the acylphosphatase family.</text>
</comment>
<feature type="active site" evidence="5">
    <location>
        <position position="18"/>
    </location>
</feature>
<evidence type="ECO:0000256" key="1">
    <source>
        <dbReference type="ARBA" id="ARBA00005614"/>
    </source>
</evidence>
<evidence type="ECO:0000256" key="4">
    <source>
        <dbReference type="ARBA" id="ARBA00047645"/>
    </source>
</evidence>
<evidence type="ECO:0000259" key="7">
    <source>
        <dbReference type="PROSITE" id="PS51160"/>
    </source>
</evidence>
<gene>
    <name evidence="8" type="ORF">ACFQIC_00635</name>
</gene>
<feature type="domain" description="Acylphosphatase-like" evidence="7">
    <location>
        <begin position="3"/>
        <end position="91"/>
    </location>
</feature>
<evidence type="ECO:0000256" key="2">
    <source>
        <dbReference type="ARBA" id="ARBA00012150"/>
    </source>
</evidence>
<organism evidence="8 9">
    <name type="scientific">Halobacillus seohaensis</name>
    <dbReference type="NCBI Taxonomy" id="447421"/>
    <lineage>
        <taxon>Bacteria</taxon>
        <taxon>Bacillati</taxon>
        <taxon>Bacillota</taxon>
        <taxon>Bacilli</taxon>
        <taxon>Bacillales</taxon>
        <taxon>Bacillaceae</taxon>
        <taxon>Halobacillus</taxon>
    </lineage>
</organism>
<comment type="caution">
    <text evidence="8">The sequence shown here is derived from an EMBL/GenBank/DDBJ whole genome shotgun (WGS) entry which is preliminary data.</text>
</comment>
<dbReference type="Proteomes" id="UP001596410">
    <property type="component" value="Unassembled WGS sequence"/>
</dbReference>
<dbReference type="SUPFAM" id="SSF54975">
    <property type="entry name" value="Acylphosphatase/BLUF domain-like"/>
    <property type="match status" value="1"/>
</dbReference>